<dbReference type="Gene3D" id="3.40.50.10810">
    <property type="entry name" value="Tandem AAA-ATPase domain"/>
    <property type="match status" value="1"/>
</dbReference>
<dbReference type="PROSITE" id="PS51192">
    <property type="entry name" value="HELICASE_ATP_BIND_1"/>
    <property type="match status" value="1"/>
</dbReference>
<dbReference type="GO" id="GO:0004386">
    <property type="term" value="F:helicase activity"/>
    <property type="evidence" value="ECO:0007669"/>
    <property type="project" value="UniProtKB-KW"/>
</dbReference>
<evidence type="ECO:0000313" key="4">
    <source>
        <dbReference type="EMBL" id="ARF14878.1"/>
    </source>
</evidence>
<dbReference type="InterPro" id="IPR000330">
    <property type="entry name" value="SNF2_N"/>
</dbReference>
<dbReference type="CDD" id="cd18012">
    <property type="entry name" value="DEXQc_arch_SWI2_SNF2"/>
    <property type="match status" value="1"/>
</dbReference>
<gene>
    <name evidence="4" type="ORF">SporoS204_12385</name>
</gene>
<dbReference type="Pfam" id="PF00271">
    <property type="entry name" value="Helicase_C"/>
    <property type="match status" value="1"/>
</dbReference>
<keyword evidence="1" id="KW-0378">Hydrolase</keyword>
<dbReference type="InterPro" id="IPR050496">
    <property type="entry name" value="SNF2_RAD54_helicase_repair"/>
</dbReference>
<dbReference type="RefSeq" id="WP_029055265.1">
    <property type="nucleotide sequence ID" value="NZ_CP015108.1"/>
</dbReference>
<name>A0ABN4Z0K3_SPOUR</name>
<dbReference type="Pfam" id="PF12419">
    <property type="entry name" value="DUF3670"/>
    <property type="match status" value="1"/>
</dbReference>
<dbReference type="SMART" id="SM00490">
    <property type="entry name" value="HELICc"/>
    <property type="match status" value="1"/>
</dbReference>
<dbReference type="Gene3D" id="3.40.50.300">
    <property type="entry name" value="P-loop containing nucleotide triphosphate hydrolases"/>
    <property type="match status" value="1"/>
</dbReference>
<dbReference type="Pfam" id="PF00176">
    <property type="entry name" value="SNF2-rel_dom"/>
    <property type="match status" value="1"/>
</dbReference>
<dbReference type="Proteomes" id="UP000192486">
    <property type="component" value="Chromosome"/>
</dbReference>
<evidence type="ECO:0000259" key="2">
    <source>
        <dbReference type="PROSITE" id="PS51192"/>
    </source>
</evidence>
<keyword evidence="4" id="KW-0347">Helicase</keyword>
<dbReference type="InterPro" id="IPR038718">
    <property type="entry name" value="SNF2-like_sf"/>
</dbReference>
<reference evidence="4 5" key="1">
    <citation type="submission" date="2016-04" db="EMBL/GenBank/DDBJ databases">
        <title>Comparative Genomics and Epigenetics of Sporosarcina ureae.</title>
        <authorList>
            <person name="Oliver A.S."/>
            <person name="Cooper K.K."/>
        </authorList>
    </citation>
    <scope>NUCLEOTIDE SEQUENCE [LARGE SCALE GENOMIC DNA]</scope>
    <source>
        <strain evidence="4 5">S204</strain>
    </source>
</reference>
<feature type="domain" description="Helicase ATP-binding" evidence="2">
    <location>
        <begin position="453"/>
        <end position="618"/>
    </location>
</feature>
<dbReference type="InterPro" id="IPR014001">
    <property type="entry name" value="Helicase_ATP-bd"/>
</dbReference>
<dbReference type="InterPro" id="IPR049730">
    <property type="entry name" value="SNF2/RAD54-like_C"/>
</dbReference>
<evidence type="ECO:0000256" key="1">
    <source>
        <dbReference type="ARBA" id="ARBA00022801"/>
    </source>
</evidence>
<keyword evidence="4" id="KW-0067">ATP-binding</keyword>
<accession>A0ABN4Z0K3</accession>
<sequence length="913" mass="104293">MTDSNILQLSLELTLQEGQDGLFIVSANVAGETRKIDADMLVSYLFYSDEPTMYGMLVEQRDNWLDVSIDMLLRLFSAGSHPYVQYTGATSDDQQVLTDIREAATLWKDPALFSYVEANESGLSFDLDKTHLSEQAGRYISLAMRGQLATLGVSMADFPALLPHFKQYGWPNTETSKLPFRVALRLTEPDVDETDWLLETILISDRGAQWSPAAGKIAGSIENALPAKRKPYAEDIEERQAEMVGIFRSVEWYEPRQFMHVPLNDAQVRIFIQEDLPLCQAFDYPVILPAWLKNVTETKLKIRTSAGMQSYRSSASLDQVLSFDWQFSLAGEKIDRNQFQKMVDENREYIRAGDEWFHLDPAWLKRIRELMEQVDDGEWTVKDLLFNEVPEEIAPVYDEEEEDDPLVAFSMQQSLRKVMNMLHDKKGLPPVPVPKTLHAELRPYQQEGFEWLHFMRDNKFGAVLADDMGLGKTVQLITYLLYVHNLPETDSPSLIICPTSVMGNWQKELERFAPSLTVHVHYGTNRAREEQFADMMSKRQAHIILTTYGTATQDGEMLSMYEFANVTIDEAQNIKNLQTKQSRAIRKLRGGHHIALTGTPIENRLSELWAIFDFIHKGYLGSFRKFSEEFIVPIERDDLEAEKRKLRARIQPFMMRRTKNDPELRLNLPEKLEQNEYVPLTPEQAALYESFVSETKFKLETLTGFERKGLILKMLSRLKQLCNHPALFLKEPPAPAAELTTRSNKMARIVSMAAEIAANGEQCLIFTQYIGMGQMIRQCLSELHGIDVPFLTGSMPKGQRDALVEAFQNGEFPIFILSLKAGGTGLNLTQANHVLHAGRWWNPAVENQATDRAYRIGQTKFVHVHKFVTVGTIEEKIDEMLVEKAALSADLIHSSQWLTELNDRELEDLLTFN</sequence>
<dbReference type="CDD" id="cd18793">
    <property type="entry name" value="SF2_C_SNF"/>
    <property type="match status" value="1"/>
</dbReference>
<dbReference type="PROSITE" id="PS51194">
    <property type="entry name" value="HELICASE_CTER"/>
    <property type="match status" value="1"/>
</dbReference>
<dbReference type="InterPro" id="IPR001650">
    <property type="entry name" value="Helicase_C-like"/>
</dbReference>
<feature type="domain" description="Helicase C-terminal" evidence="3">
    <location>
        <begin position="748"/>
        <end position="907"/>
    </location>
</feature>
<proteinExistence type="predicted"/>
<dbReference type="PANTHER" id="PTHR45629">
    <property type="entry name" value="SNF2/RAD54 FAMILY MEMBER"/>
    <property type="match status" value="1"/>
</dbReference>
<dbReference type="InterPro" id="IPR027417">
    <property type="entry name" value="P-loop_NTPase"/>
</dbReference>
<dbReference type="PANTHER" id="PTHR45629:SF7">
    <property type="entry name" value="DNA EXCISION REPAIR PROTEIN ERCC-6-RELATED"/>
    <property type="match status" value="1"/>
</dbReference>
<dbReference type="SMART" id="SM00487">
    <property type="entry name" value="DEXDc"/>
    <property type="match status" value="1"/>
</dbReference>
<protein>
    <submittedName>
        <fullName evidence="4">Helicase</fullName>
    </submittedName>
</protein>
<organism evidence="4 5">
    <name type="scientific">Sporosarcina ureae</name>
    <dbReference type="NCBI Taxonomy" id="1571"/>
    <lineage>
        <taxon>Bacteria</taxon>
        <taxon>Bacillati</taxon>
        <taxon>Bacillota</taxon>
        <taxon>Bacilli</taxon>
        <taxon>Bacillales</taxon>
        <taxon>Caryophanaceae</taxon>
        <taxon>Sporosarcina</taxon>
    </lineage>
</organism>
<dbReference type="EMBL" id="CP015108">
    <property type="protein sequence ID" value="ARF14878.1"/>
    <property type="molecule type" value="Genomic_DNA"/>
</dbReference>
<dbReference type="InterPro" id="IPR022138">
    <property type="entry name" value="DUF3670"/>
</dbReference>
<evidence type="ECO:0000313" key="5">
    <source>
        <dbReference type="Proteomes" id="UP000192486"/>
    </source>
</evidence>
<evidence type="ECO:0000259" key="3">
    <source>
        <dbReference type="PROSITE" id="PS51194"/>
    </source>
</evidence>
<keyword evidence="5" id="KW-1185">Reference proteome</keyword>
<keyword evidence="4" id="KW-0547">Nucleotide-binding</keyword>
<dbReference type="SUPFAM" id="SSF52540">
    <property type="entry name" value="P-loop containing nucleoside triphosphate hydrolases"/>
    <property type="match status" value="2"/>
</dbReference>